<feature type="region of interest" description="Disordered" evidence="3">
    <location>
        <begin position="984"/>
        <end position="1015"/>
    </location>
</feature>
<dbReference type="Proteomes" id="UP000028828">
    <property type="component" value="Unassembled WGS sequence"/>
</dbReference>
<evidence type="ECO:0000313" key="6">
    <source>
        <dbReference type="Proteomes" id="UP000028828"/>
    </source>
</evidence>
<keyword evidence="4" id="KW-0732">Signal</keyword>
<evidence type="ECO:0000256" key="2">
    <source>
        <dbReference type="ARBA" id="ARBA00047639"/>
    </source>
</evidence>
<proteinExistence type="predicted"/>
<dbReference type="Gene3D" id="3.30.930.10">
    <property type="entry name" value="Bira Bifunctional Protein, Domain 2"/>
    <property type="match status" value="5"/>
</dbReference>
<reference evidence="5 6" key="1">
    <citation type="submission" date="2014-03" db="EMBL/GenBank/DDBJ databases">
        <authorList>
            <person name="Sibley D."/>
            <person name="Venepally P."/>
            <person name="Karamycheva S."/>
            <person name="Hadjithomas M."/>
            <person name="Khan A."/>
            <person name="Brunk B."/>
            <person name="Roos D."/>
            <person name="Caler E."/>
            <person name="Lorenzi H."/>
        </authorList>
    </citation>
    <scope>NUCLEOTIDE SEQUENCE [LARGE SCALE GENOMIC DNA]</scope>
    <source>
        <strain evidence="6">p89</strain>
    </source>
</reference>
<feature type="region of interest" description="Disordered" evidence="3">
    <location>
        <begin position="1409"/>
        <end position="1453"/>
    </location>
</feature>
<dbReference type="GO" id="GO:0005737">
    <property type="term" value="C:cytoplasm"/>
    <property type="evidence" value="ECO:0007669"/>
    <property type="project" value="InterPro"/>
</dbReference>
<feature type="chain" id="PRO_5001808484" description="histidine--tRNA ligase" evidence="4">
    <location>
        <begin position="19"/>
        <end position="1480"/>
    </location>
</feature>
<feature type="region of interest" description="Disordered" evidence="3">
    <location>
        <begin position="700"/>
        <end position="831"/>
    </location>
</feature>
<dbReference type="InterPro" id="IPR004516">
    <property type="entry name" value="HisRS/HisZ"/>
</dbReference>
<feature type="compositionally biased region" description="Low complexity" evidence="3">
    <location>
        <begin position="1189"/>
        <end position="1202"/>
    </location>
</feature>
<feature type="compositionally biased region" description="Basic and acidic residues" evidence="3">
    <location>
        <begin position="821"/>
        <end position="830"/>
    </location>
</feature>
<feature type="compositionally biased region" description="Basic and acidic residues" evidence="3">
    <location>
        <begin position="342"/>
        <end position="352"/>
    </location>
</feature>
<dbReference type="SUPFAM" id="SSF55681">
    <property type="entry name" value="Class II aaRS and biotin synthetases"/>
    <property type="match status" value="3"/>
</dbReference>
<name>A0A086JSZ2_TOXGO</name>
<dbReference type="OrthoDB" id="1906957at2759"/>
<dbReference type="PANTHER" id="PTHR43707">
    <property type="entry name" value="HISTIDYL-TRNA SYNTHETASE"/>
    <property type="match status" value="1"/>
</dbReference>
<keyword evidence="5" id="KW-0436">Ligase</keyword>
<dbReference type="GO" id="GO:0006427">
    <property type="term" value="P:histidyl-tRNA aminoacylation"/>
    <property type="evidence" value="ECO:0007669"/>
    <property type="project" value="TreeGrafter"/>
</dbReference>
<feature type="compositionally biased region" description="Basic and acidic residues" evidence="3">
    <location>
        <begin position="1043"/>
        <end position="1055"/>
    </location>
</feature>
<comment type="catalytic activity">
    <reaction evidence="2">
        <text>tRNA(His) + L-histidine + ATP = L-histidyl-tRNA(His) + AMP + diphosphate + H(+)</text>
        <dbReference type="Rhea" id="RHEA:17313"/>
        <dbReference type="Rhea" id="RHEA-COMP:9665"/>
        <dbReference type="Rhea" id="RHEA-COMP:9689"/>
        <dbReference type="ChEBI" id="CHEBI:15378"/>
        <dbReference type="ChEBI" id="CHEBI:30616"/>
        <dbReference type="ChEBI" id="CHEBI:33019"/>
        <dbReference type="ChEBI" id="CHEBI:57595"/>
        <dbReference type="ChEBI" id="CHEBI:78442"/>
        <dbReference type="ChEBI" id="CHEBI:78527"/>
        <dbReference type="ChEBI" id="CHEBI:456215"/>
        <dbReference type="EC" id="6.1.1.21"/>
    </reaction>
</comment>
<feature type="region of interest" description="Disordered" evidence="3">
    <location>
        <begin position="878"/>
        <end position="907"/>
    </location>
</feature>
<feature type="compositionally biased region" description="Polar residues" evidence="3">
    <location>
        <begin position="513"/>
        <end position="523"/>
    </location>
</feature>
<feature type="region of interest" description="Disordered" evidence="3">
    <location>
        <begin position="1122"/>
        <end position="1206"/>
    </location>
</feature>
<feature type="compositionally biased region" description="Low complexity" evidence="3">
    <location>
        <begin position="613"/>
        <end position="625"/>
    </location>
</feature>
<feature type="compositionally biased region" description="Basic and acidic residues" evidence="3">
    <location>
        <begin position="745"/>
        <end position="757"/>
    </location>
</feature>
<feature type="compositionally biased region" description="Low complexity" evidence="3">
    <location>
        <begin position="66"/>
        <end position="93"/>
    </location>
</feature>
<feature type="compositionally biased region" description="Basic and acidic residues" evidence="3">
    <location>
        <begin position="1280"/>
        <end position="1346"/>
    </location>
</feature>
<dbReference type="PANTHER" id="PTHR43707:SF1">
    <property type="entry name" value="HISTIDINE--TRNA LIGASE, MITOCHONDRIAL-RELATED"/>
    <property type="match status" value="1"/>
</dbReference>
<evidence type="ECO:0000313" key="5">
    <source>
        <dbReference type="EMBL" id="KFG35260.1"/>
    </source>
</evidence>
<dbReference type="InterPro" id="IPR045864">
    <property type="entry name" value="aa-tRNA-synth_II/BPL/LPL"/>
</dbReference>
<feature type="compositionally biased region" description="Basic and acidic residues" evidence="3">
    <location>
        <begin position="1419"/>
        <end position="1438"/>
    </location>
</feature>
<feature type="region of interest" description="Disordered" evidence="3">
    <location>
        <begin position="1280"/>
        <end position="1397"/>
    </location>
</feature>
<feature type="region of interest" description="Disordered" evidence="3">
    <location>
        <begin position="150"/>
        <end position="173"/>
    </location>
</feature>
<feature type="region of interest" description="Disordered" evidence="3">
    <location>
        <begin position="1037"/>
        <end position="1063"/>
    </location>
</feature>
<feature type="signal peptide" evidence="4">
    <location>
        <begin position="1"/>
        <end position="18"/>
    </location>
</feature>
<feature type="region of interest" description="Disordered" evidence="3">
    <location>
        <begin position="447"/>
        <end position="541"/>
    </location>
</feature>
<evidence type="ECO:0000256" key="3">
    <source>
        <dbReference type="SAM" id="MobiDB-lite"/>
    </source>
</evidence>
<feature type="region of interest" description="Disordered" evidence="3">
    <location>
        <begin position="66"/>
        <end position="133"/>
    </location>
</feature>
<feature type="compositionally biased region" description="Low complexity" evidence="3">
    <location>
        <begin position="889"/>
        <end position="907"/>
    </location>
</feature>
<comment type="caution">
    <text evidence="5">The sequence shown here is derived from an EMBL/GenBank/DDBJ whole genome shotgun (WGS) entry which is preliminary data.</text>
</comment>
<evidence type="ECO:0000256" key="1">
    <source>
        <dbReference type="ARBA" id="ARBA00012815"/>
    </source>
</evidence>
<feature type="region of interest" description="Disordered" evidence="3">
    <location>
        <begin position="333"/>
        <end position="353"/>
    </location>
</feature>
<organism evidence="5 6">
    <name type="scientific">Toxoplasma gondii p89</name>
    <dbReference type="NCBI Taxonomy" id="943119"/>
    <lineage>
        <taxon>Eukaryota</taxon>
        <taxon>Sar</taxon>
        <taxon>Alveolata</taxon>
        <taxon>Apicomplexa</taxon>
        <taxon>Conoidasida</taxon>
        <taxon>Coccidia</taxon>
        <taxon>Eucoccidiorida</taxon>
        <taxon>Eimeriorina</taxon>
        <taxon>Sarcocystidae</taxon>
        <taxon>Toxoplasma</taxon>
    </lineage>
</organism>
<dbReference type="EC" id="6.1.1.21" evidence="1"/>
<accession>A0A086JSZ2</accession>
<feature type="compositionally biased region" description="Basic and acidic residues" evidence="3">
    <location>
        <begin position="461"/>
        <end position="470"/>
    </location>
</feature>
<dbReference type="EMBL" id="AEYI02001610">
    <property type="protein sequence ID" value="KFG35260.1"/>
    <property type="molecule type" value="Genomic_DNA"/>
</dbReference>
<feature type="compositionally biased region" description="Polar residues" evidence="3">
    <location>
        <begin position="162"/>
        <end position="171"/>
    </location>
</feature>
<protein>
    <recommendedName>
        <fullName evidence="1">histidine--tRNA ligase</fullName>
        <ecNumber evidence="1">6.1.1.21</ecNumber>
    </recommendedName>
</protein>
<feature type="compositionally biased region" description="Basic and acidic residues" evidence="3">
    <location>
        <begin position="1375"/>
        <end position="1392"/>
    </location>
</feature>
<sequence>MLHVLLLLLAFSFSVVSADRRTWATSQATWTWPAHCLHEKRGGLSLSLSSFLSAEKVGTDPLLPFSLLSPSSQQRTPSGTSRTRTKSSLLTSQCPGDLESGRPVQRILRERGAGGSSGIPGSSDRPSGRPAFGFVSPLLEQATAVAADGRHRQGSWRGCMQSRGSLSTRNSPPVWRADGARSTLLGCSRARRDTREETRNKLQLCLPAVVGASASNGQRSRRALSENLECTYSRPVCWTGSKAGGVEPARGSLVDATSTSALFSSSLLHPVRGSQDFPPLLWRLHQWLFSQWRETAASFGFYEFATPVVEPAELYVHPSGERSARLRGDAGTVADGEAGQHAAKESSPEKRGCSSLRSVDFFSTSAPHPEVTDTAKASRSDFGTQFIEGARPPSLTASPSSRQRTTWEVPPHLYLFRDQSERPLALRPELTPSLCRLLLRLYAKPQRRVSGVSPPPFRESASTKRTDESGGKPTSSDWDSNRENHDAEGCRVGAPTAAVRDPSRGESPRCNVESVSCTDSSGRGSRGRDEQSEEADARRNGRKHACSVAALESLVANPSLPVRLTSIGDCWRYERPGRCRRRQHWQWNLDIVLGPGEEELNALQPQPARRMHASGSATARGASDGARGGRDVCFQGRRSRHPEHLPDARPEAEVLAAAVSLLEKLGLRPKDVEIRVGSRRILEALLVRLGVIDGQKLWAQTRASPEDESEEVPEPKGMEQQAEAGKGRKALDASGVESEAGGASRDGRGRGEERREDADESPPQEGRSSVLHTRAEADGAAGSIQGVCVEGESGGNVEKVDKVGTPSSSSSRESQRSGLEGTEREKETQKVEQICQVLDRLERHSVEDVLPELSKVTGLGLDDARALVQSLQAFSPFDPIPTETRGQLSASESPSAGSVSASPESSPAAASLVDRQLAAAVEEVRQLFDLFPLYGLSHEWLSWHLLTVRGLGYYRGLVFEAFERVASSSSRAFEAESRAGRGVTTEDVDAFSKRHSGRKAETRSGSEEAVSPTGPFKPRALFGGGRYVKRVLQLPRCSTPPHSEARGKSQNRGEEQATSVVSRRGGASLLRKQFLRTGISAVGLGMGDTVLLDLLDRKELLPDLRPAAVPLVDIVVGAFSSQGLGGRNPRDDALAAGESRSPVSLRGGRDAEPQSNARQSAPPLSGSPLSPFSTYSSQRVASALRGEADAASRGSSSSRDSAVQTDEKMKNETFFETRSAFAAHAAAVALAQMLRREHGWRVEVFWGDREEEKEWQVAMARAAELGARAVVGVAFDEAERGGGDVQKDWEASREGGRGEAREEAARTGDELFTGDREGIASPLEKRGKHLEATRDKWNEASHRDAGSRGVSGGEKRRVLNRNTTDSPAAALTATPEREPSSHQSLKQREPERPLPPVLARRVQYCVKLLSSDPRGANGGERRDKVPVGDRGGECKAELPEAFSTSSDSRRQESGSLFLVTEDAAVVVDALKALAGTSTDR</sequence>
<feature type="compositionally biased region" description="Basic and acidic residues" evidence="3">
    <location>
        <begin position="526"/>
        <end position="539"/>
    </location>
</feature>
<gene>
    <name evidence="5" type="ORF">TGP89_295050</name>
</gene>
<feature type="compositionally biased region" description="Low complexity" evidence="3">
    <location>
        <begin position="119"/>
        <end position="130"/>
    </location>
</feature>
<feature type="region of interest" description="Disordered" evidence="3">
    <location>
        <begin position="613"/>
        <end position="634"/>
    </location>
</feature>
<evidence type="ECO:0000256" key="4">
    <source>
        <dbReference type="SAM" id="SignalP"/>
    </source>
</evidence>
<dbReference type="VEuPathDB" id="ToxoDB:TGP89_295050"/>
<dbReference type="GO" id="GO:0004821">
    <property type="term" value="F:histidine-tRNA ligase activity"/>
    <property type="evidence" value="ECO:0007669"/>
    <property type="project" value="UniProtKB-EC"/>
</dbReference>
<feature type="compositionally biased region" description="Low complexity" evidence="3">
    <location>
        <begin position="1160"/>
        <end position="1173"/>
    </location>
</feature>
<feature type="compositionally biased region" description="Basic and acidic residues" evidence="3">
    <location>
        <begin position="479"/>
        <end position="489"/>
    </location>
</feature>